<protein>
    <submittedName>
        <fullName evidence="1">Uncharacterized protein</fullName>
    </submittedName>
</protein>
<dbReference type="AlphaFoldDB" id="A0A9P0D774"/>
<accession>A0A9P0D774</accession>
<dbReference type="Proteomes" id="UP001153636">
    <property type="component" value="Chromosome 5"/>
</dbReference>
<proteinExistence type="predicted"/>
<evidence type="ECO:0000313" key="2">
    <source>
        <dbReference type="Proteomes" id="UP001153636"/>
    </source>
</evidence>
<sequence length="120" mass="14750">MSALQIERKQYFIDGKQYKRNWFLYPNFPGKFYYIPLVQVSTIGLKVKKFRTMNISCIKKTLSYLLTDLQKMRIIQKLFNYINEKRNTYFWKNILERLVEVFNFLSSRGFPLRGRDSYYW</sequence>
<organism evidence="1 2">
    <name type="scientific">Psylliodes chrysocephalus</name>
    <dbReference type="NCBI Taxonomy" id="3402493"/>
    <lineage>
        <taxon>Eukaryota</taxon>
        <taxon>Metazoa</taxon>
        <taxon>Ecdysozoa</taxon>
        <taxon>Arthropoda</taxon>
        <taxon>Hexapoda</taxon>
        <taxon>Insecta</taxon>
        <taxon>Pterygota</taxon>
        <taxon>Neoptera</taxon>
        <taxon>Endopterygota</taxon>
        <taxon>Coleoptera</taxon>
        <taxon>Polyphaga</taxon>
        <taxon>Cucujiformia</taxon>
        <taxon>Chrysomeloidea</taxon>
        <taxon>Chrysomelidae</taxon>
        <taxon>Galerucinae</taxon>
        <taxon>Alticini</taxon>
        <taxon>Psylliodes</taxon>
    </lineage>
</organism>
<keyword evidence="2" id="KW-1185">Reference proteome</keyword>
<evidence type="ECO:0000313" key="1">
    <source>
        <dbReference type="EMBL" id="CAH1111116.1"/>
    </source>
</evidence>
<gene>
    <name evidence="1" type="ORF">PSYICH_LOCUS10911</name>
</gene>
<name>A0A9P0D774_9CUCU</name>
<reference evidence="1" key="1">
    <citation type="submission" date="2022-01" db="EMBL/GenBank/DDBJ databases">
        <authorList>
            <person name="King R."/>
        </authorList>
    </citation>
    <scope>NUCLEOTIDE SEQUENCE</scope>
</reference>
<dbReference type="EMBL" id="OV651817">
    <property type="protein sequence ID" value="CAH1111116.1"/>
    <property type="molecule type" value="Genomic_DNA"/>
</dbReference>